<feature type="domain" description="Leucine-binding protein" evidence="6">
    <location>
        <begin position="30"/>
        <end position="364"/>
    </location>
</feature>
<comment type="similarity">
    <text evidence="1">Belongs to the leucine-binding protein family.</text>
</comment>
<dbReference type="Gene3D" id="3.40.50.2300">
    <property type="match status" value="2"/>
</dbReference>
<feature type="region of interest" description="Disordered" evidence="4">
    <location>
        <begin position="388"/>
        <end position="407"/>
    </location>
</feature>
<evidence type="ECO:0000313" key="8">
    <source>
        <dbReference type="Proteomes" id="UP000463224"/>
    </source>
</evidence>
<keyword evidence="3" id="KW-0029">Amino-acid transport</keyword>
<evidence type="ECO:0000259" key="6">
    <source>
        <dbReference type="Pfam" id="PF13458"/>
    </source>
</evidence>
<dbReference type="Pfam" id="PF13458">
    <property type="entry name" value="Peripla_BP_6"/>
    <property type="match status" value="1"/>
</dbReference>
<evidence type="ECO:0000256" key="5">
    <source>
        <dbReference type="SAM" id="SignalP"/>
    </source>
</evidence>
<keyword evidence="8" id="KW-1185">Reference proteome</keyword>
<dbReference type="PANTHER" id="PTHR30483:SF37">
    <property type="entry name" value="ABC TRANSPORTER SUBSTRATE-BINDING PROTEIN"/>
    <property type="match status" value="1"/>
</dbReference>
<dbReference type="Proteomes" id="UP000463224">
    <property type="component" value="Unassembled WGS sequence"/>
</dbReference>
<dbReference type="EMBL" id="WPHG01000001">
    <property type="protein sequence ID" value="MVA95803.1"/>
    <property type="molecule type" value="Genomic_DNA"/>
</dbReference>
<comment type="caution">
    <text evidence="7">The sequence shown here is derived from an EMBL/GenBank/DDBJ whole genome shotgun (WGS) entry which is preliminary data.</text>
</comment>
<keyword evidence="3" id="KW-0813">Transport</keyword>
<dbReference type="GO" id="GO:0006865">
    <property type="term" value="P:amino acid transport"/>
    <property type="evidence" value="ECO:0007669"/>
    <property type="project" value="UniProtKB-KW"/>
</dbReference>
<dbReference type="AlphaFoldDB" id="A0A844QCD7"/>
<name>A0A844QCD7_9HYPH</name>
<dbReference type="InterPro" id="IPR051010">
    <property type="entry name" value="BCAA_transport"/>
</dbReference>
<evidence type="ECO:0000256" key="1">
    <source>
        <dbReference type="ARBA" id="ARBA00010062"/>
    </source>
</evidence>
<keyword evidence="2 5" id="KW-0732">Signal</keyword>
<evidence type="ECO:0000256" key="4">
    <source>
        <dbReference type="SAM" id="MobiDB-lite"/>
    </source>
</evidence>
<protein>
    <submittedName>
        <fullName evidence="7">ABC transporter substrate-binding protein</fullName>
    </submittedName>
</protein>
<dbReference type="CDD" id="cd06338">
    <property type="entry name" value="PBP1_ABC_ligand_binding-like"/>
    <property type="match status" value="1"/>
</dbReference>
<evidence type="ECO:0000313" key="7">
    <source>
        <dbReference type="EMBL" id="MVA95803.1"/>
    </source>
</evidence>
<sequence length="407" mass="43664">MRRRTFLQATTAALAAGAMPKLAFGQDNIITFGGSVPMTGAAAETGQNVLQGYQCAVKYINEEMGGAEIGGQSYQLDLNIFDDASDPARATTLIQRQVDEGISFFLGSFGSNIVLPTCSITEAAGRIMVQAGGGSDLIFTQGRKRVFGIFPRASQQFVSSVNMFTSLDPAVKTVSIIYTNDAFSEFQAKGARQTIEQAGIEVVDYIALPAGVSDVSNVLTTIRESAPDILVCTTHDQTSILIARQMVSTETNVPMLYQTLGPQTAAFRDALGNYANGVVTQAYWSERAPYSGSYFGSAADFAKYFRANFDRELTYHMASGAACIVAYVEAAKQAGSLDLDAVRDGLDALDLECFYGRVRFTQDGDGDPDLLGPLLIQRQNGEMEVVAPPDGASAKPVYPAPTWQERA</sequence>
<gene>
    <name evidence="7" type="ORF">GN330_00865</name>
</gene>
<feature type="chain" id="PRO_5032935084" evidence="5">
    <location>
        <begin position="24"/>
        <end position="407"/>
    </location>
</feature>
<reference evidence="7 8" key="1">
    <citation type="submission" date="2019-12" db="EMBL/GenBank/DDBJ databases">
        <title>Nitratireductor arenosus sp. nov., Isolated from sea sand, Jeju island, South Korea.</title>
        <authorList>
            <person name="Kim W."/>
        </authorList>
    </citation>
    <scope>NUCLEOTIDE SEQUENCE [LARGE SCALE GENOMIC DNA]</scope>
    <source>
        <strain evidence="7 8">CAU 1489</strain>
    </source>
</reference>
<evidence type="ECO:0000256" key="3">
    <source>
        <dbReference type="ARBA" id="ARBA00022970"/>
    </source>
</evidence>
<feature type="signal peptide" evidence="5">
    <location>
        <begin position="1"/>
        <end position="23"/>
    </location>
</feature>
<evidence type="ECO:0000256" key="2">
    <source>
        <dbReference type="ARBA" id="ARBA00022729"/>
    </source>
</evidence>
<proteinExistence type="inferred from homology"/>
<organism evidence="7 8">
    <name type="scientific">Nitratireductor arenosus</name>
    <dbReference type="NCBI Taxonomy" id="2682096"/>
    <lineage>
        <taxon>Bacteria</taxon>
        <taxon>Pseudomonadati</taxon>
        <taxon>Pseudomonadota</taxon>
        <taxon>Alphaproteobacteria</taxon>
        <taxon>Hyphomicrobiales</taxon>
        <taxon>Phyllobacteriaceae</taxon>
        <taxon>Nitratireductor</taxon>
    </lineage>
</organism>
<dbReference type="InterPro" id="IPR028081">
    <property type="entry name" value="Leu-bd"/>
</dbReference>
<dbReference type="PANTHER" id="PTHR30483">
    <property type="entry name" value="LEUCINE-SPECIFIC-BINDING PROTEIN"/>
    <property type="match status" value="1"/>
</dbReference>
<accession>A0A844QCD7</accession>
<dbReference type="RefSeq" id="WP_156710683.1">
    <property type="nucleotide sequence ID" value="NZ_WPHG01000001.1"/>
</dbReference>
<dbReference type="InterPro" id="IPR028082">
    <property type="entry name" value="Peripla_BP_I"/>
</dbReference>
<dbReference type="SUPFAM" id="SSF53822">
    <property type="entry name" value="Periplasmic binding protein-like I"/>
    <property type="match status" value="1"/>
</dbReference>